<comment type="caution">
    <text evidence="2">The sequence shown here is derived from an EMBL/GenBank/DDBJ whole genome shotgun (WGS) entry which is preliminary data.</text>
</comment>
<feature type="compositionally biased region" description="Acidic residues" evidence="1">
    <location>
        <begin position="52"/>
        <end position="61"/>
    </location>
</feature>
<evidence type="ECO:0000313" key="2">
    <source>
        <dbReference type="EMBL" id="KAK4499192.1"/>
    </source>
</evidence>
<organism evidence="2 3">
    <name type="scientific">Zasmidium cellare</name>
    <name type="common">Wine cellar mold</name>
    <name type="synonym">Racodium cellare</name>
    <dbReference type="NCBI Taxonomy" id="395010"/>
    <lineage>
        <taxon>Eukaryota</taxon>
        <taxon>Fungi</taxon>
        <taxon>Dikarya</taxon>
        <taxon>Ascomycota</taxon>
        <taxon>Pezizomycotina</taxon>
        <taxon>Dothideomycetes</taxon>
        <taxon>Dothideomycetidae</taxon>
        <taxon>Mycosphaerellales</taxon>
        <taxon>Mycosphaerellaceae</taxon>
        <taxon>Zasmidium</taxon>
    </lineage>
</organism>
<name>A0ABR0ECK8_ZASCE</name>
<dbReference type="EMBL" id="JAXOVC010000007">
    <property type="protein sequence ID" value="KAK4499192.1"/>
    <property type="molecule type" value="Genomic_DNA"/>
</dbReference>
<accession>A0ABR0ECK8</accession>
<feature type="region of interest" description="Disordered" evidence="1">
    <location>
        <begin position="44"/>
        <end position="73"/>
    </location>
</feature>
<evidence type="ECO:0000256" key="1">
    <source>
        <dbReference type="SAM" id="MobiDB-lite"/>
    </source>
</evidence>
<protein>
    <submittedName>
        <fullName evidence="2">Uncharacterized protein</fullName>
    </submittedName>
</protein>
<gene>
    <name evidence="2" type="ORF">PRZ48_009705</name>
</gene>
<dbReference type="Proteomes" id="UP001305779">
    <property type="component" value="Unassembled WGS sequence"/>
</dbReference>
<keyword evidence="3" id="KW-1185">Reference proteome</keyword>
<dbReference type="CDD" id="cd17039">
    <property type="entry name" value="Ubl_ubiquitin_like"/>
    <property type="match status" value="1"/>
</dbReference>
<proteinExistence type="predicted"/>
<evidence type="ECO:0000313" key="3">
    <source>
        <dbReference type="Proteomes" id="UP001305779"/>
    </source>
</evidence>
<sequence length="166" mass="18302">MSLKISIELPLETAAAIQNGEHNRAKLSDLVIDAVNDLPMRLPAPVKTGDNEMVDDSEDSDSIITPAPSSENETFTLVESRASGTTTPKTEDEAFYIDVERLKEKGVPCSHYFPLVKKSMTVAELHEKIERHCAPPNRLTLEAQRFLLSGKRMRHGDTLGSNSQGL</sequence>
<reference evidence="2 3" key="1">
    <citation type="journal article" date="2023" name="G3 (Bethesda)">
        <title>A chromosome-level genome assembly of Zasmidium syzygii isolated from banana leaves.</title>
        <authorList>
            <person name="van Westerhoven A.C."/>
            <person name="Mehrabi R."/>
            <person name="Talebi R."/>
            <person name="Steentjes M.B.F."/>
            <person name="Corcolon B."/>
            <person name="Chong P.A."/>
            <person name="Kema G.H.J."/>
            <person name="Seidl M.F."/>
        </authorList>
    </citation>
    <scope>NUCLEOTIDE SEQUENCE [LARGE SCALE GENOMIC DNA]</scope>
    <source>
        <strain evidence="2 3">P124</strain>
    </source>
</reference>